<dbReference type="Pfam" id="PF20231">
    <property type="entry name" value="DUF6589"/>
    <property type="match status" value="1"/>
</dbReference>
<accession>A0A165N260</accession>
<feature type="domain" description="DUF6589" evidence="1">
    <location>
        <begin position="78"/>
        <end position="490"/>
    </location>
</feature>
<reference evidence="2 3" key="1">
    <citation type="journal article" date="2016" name="Mol. Biol. Evol.">
        <title>Comparative Genomics of Early-Diverging Mushroom-Forming Fungi Provides Insights into the Origins of Lignocellulose Decay Capabilities.</title>
        <authorList>
            <person name="Nagy L.G."/>
            <person name="Riley R."/>
            <person name="Tritt A."/>
            <person name="Adam C."/>
            <person name="Daum C."/>
            <person name="Floudas D."/>
            <person name="Sun H."/>
            <person name="Yadav J.S."/>
            <person name="Pangilinan J."/>
            <person name="Larsson K.H."/>
            <person name="Matsuura K."/>
            <person name="Barry K."/>
            <person name="Labutti K."/>
            <person name="Kuo R."/>
            <person name="Ohm R.A."/>
            <person name="Bhattacharya S.S."/>
            <person name="Shirouzu T."/>
            <person name="Yoshinaga Y."/>
            <person name="Martin F.M."/>
            <person name="Grigoriev I.V."/>
            <person name="Hibbett D.S."/>
        </authorList>
    </citation>
    <scope>NUCLEOTIDE SEQUENCE [LARGE SCALE GENOMIC DNA]</scope>
    <source>
        <strain evidence="2 3">L-15889</strain>
    </source>
</reference>
<sequence>MAPAYDNFDVELKQGVPTEDQPHDNLLHLTSGTFIRLEHGVTRDDLRCSWQLWEKSENNPDNFSKANGIDWTKLLTIHPDPVESRDDLNRHERFALWKFLDDLILHGPAYFRCFKQNLSHPEVVEQIPIVKSKQVPAEAMDINQSTVQGNADAITNLCKQAAIGDHSVDRGVENIGDHVVLVHGDLSTCERVQSLQASRGVEKTPWLRFAFVIFVIGLFHLKMACADAIWKIFIQPKQGRADDTGLFKLVAEIRPKETGKFGSKPGFRRMHEVIRHVGIVSRLDCWREMVCKLERPFPNLESWAAAKPSWDEVEGIARKLVRTYLPGMAYSTLRFRPPEIRDEVQENVLLQDQYFMYYEELSYAMDTGDIGRVETCFMPWVFIFKGCGKHKYATQMIRFLHDLYFVYPERLRHAIRMNILCNPSGKPFHFRAIDWWVEHNNLYTKRIHGGRFSNRTKARILKESALIEVYKTIRMTFEKTFALNHRTYRHSQPKMDKTFKKLATYMAKIGLHKQQPRTSKYNIKDAKAEGMHKLVAAMKNRTVGLEDIAEIGDGDVEAEADGEDGDLDV</sequence>
<dbReference type="AlphaFoldDB" id="A0A165N260"/>
<evidence type="ECO:0000313" key="3">
    <source>
        <dbReference type="Proteomes" id="UP000076727"/>
    </source>
</evidence>
<dbReference type="Proteomes" id="UP000076727">
    <property type="component" value="Unassembled WGS sequence"/>
</dbReference>
<evidence type="ECO:0000259" key="1">
    <source>
        <dbReference type="Pfam" id="PF20231"/>
    </source>
</evidence>
<dbReference type="OrthoDB" id="4743193at2759"/>
<keyword evidence="3" id="KW-1185">Reference proteome</keyword>
<organism evidence="2 3">
    <name type="scientific">Daedalea quercina L-15889</name>
    <dbReference type="NCBI Taxonomy" id="1314783"/>
    <lineage>
        <taxon>Eukaryota</taxon>
        <taxon>Fungi</taxon>
        <taxon>Dikarya</taxon>
        <taxon>Basidiomycota</taxon>
        <taxon>Agaricomycotina</taxon>
        <taxon>Agaricomycetes</taxon>
        <taxon>Polyporales</taxon>
        <taxon>Fomitopsis</taxon>
    </lineage>
</organism>
<gene>
    <name evidence="2" type="ORF">DAEQUDRAFT_715130</name>
</gene>
<dbReference type="InterPro" id="IPR046496">
    <property type="entry name" value="DUF6589"/>
</dbReference>
<dbReference type="EMBL" id="KV429090">
    <property type="protein sequence ID" value="KZT66412.1"/>
    <property type="molecule type" value="Genomic_DNA"/>
</dbReference>
<proteinExistence type="predicted"/>
<evidence type="ECO:0000313" key="2">
    <source>
        <dbReference type="EMBL" id="KZT66412.1"/>
    </source>
</evidence>
<name>A0A165N260_9APHY</name>
<protein>
    <recommendedName>
        <fullName evidence="1">DUF6589 domain-containing protein</fullName>
    </recommendedName>
</protein>
<dbReference type="STRING" id="1314783.A0A165N260"/>